<dbReference type="Proteomes" id="UP000604475">
    <property type="component" value="Unassembled WGS sequence"/>
</dbReference>
<evidence type="ECO:0000259" key="2">
    <source>
        <dbReference type="Pfam" id="PF04069"/>
    </source>
</evidence>
<evidence type="ECO:0000313" key="4">
    <source>
        <dbReference type="Proteomes" id="UP000604475"/>
    </source>
</evidence>
<accession>A0A937RCX0</accession>
<dbReference type="InterPro" id="IPR007210">
    <property type="entry name" value="ABC_Gly_betaine_transp_sub-bd"/>
</dbReference>
<feature type="domain" description="ABC-type glycine betaine transport system substrate-binding" evidence="2">
    <location>
        <begin position="66"/>
        <end position="333"/>
    </location>
</feature>
<dbReference type="CDD" id="cd13606">
    <property type="entry name" value="PBP2_ProX_like"/>
    <property type="match status" value="1"/>
</dbReference>
<evidence type="ECO:0000313" key="3">
    <source>
        <dbReference type="EMBL" id="MBL7628130.1"/>
    </source>
</evidence>
<feature type="region of interest" description="Disordered" evidence="1">
    <location>
        <begin position="1"/>
        <end position="24"/>
    </location>
</feature>
<dbReference type="GO" id="GO:0043190">
    <property type="term" value="C:ATP-binding cassette (ABC) transporter complex"/>
    <property type="evidence" value="ECO:0007669"/>
    <property type="project" value="InterPro"/>
</dbReference>
<proteinExistence type="predicted"/>
<dbReference type="GO" id="GO:0022857">
    <property type="term" value="F:transmembrane transporter activity"/>
    <property type="evidence" value="ECO:0007669"/>
    <property type="project" value="InterPro"/>
</dbReference>
<dbReference type="RefSeq" id="WP_203006431.1">
    <property type="nucleotide sequence ID" value="NZ_JADWYU010000249.1"/>
</dbReference>
<gene>
    <name evidence="3" type="ORF">I7412_13430</name>
</gene>
<evidence type="ECO:0000256" key="1">
    <source>
        <dbReference type="SAM" id="MobiDB-lite"/>
    </source>
</evidence>
<comment type="caution">
    <text evidence="3">The sequence shown here is derived from an EMBL/GenBank/DDBJ whole genome shotgun (WGS) entry which is preliminary data.</text>
</comment>
<sequence>MADTTPCDEPPRGRRGLGPGRSRGRGRWLGARAVGVAALLALALTAAACGGDDDDASGDGGAPKGSLTIADAGFTESKILADMYGELLTKAGYTVERTSVSSTEIAQSSLESGQIDVMPQYVATYADLLNSLVNGKDAPAVSSSDLDASVAALRELATGKGLTVLDPADAVDQNAFAVTKDFATEHNLKTLSDLGASGLEVKIAATAECPTRPFCQPGLEETYGIKISEVLATGFDTAQTKAAVRDGTAQLGLVATTDATVEDYNLVILTDDKKLQNADNLVPIVNSDSLTPEISSALNALAPVLTTADLAELNKKVDADRERSSDVAKEYLRSKNLLA</sequence>
<protein>
    <submittedName>
        <fullName evidence="3">ABC transporter substrate-binding protein</fullName>
    </submittedName>
</protein>
<dbReference type="AlphaFoldDB" id="A0A937RCX0"/>
<keyword evidence="4" id="KW-1185">Reference proteome</keyword>
<dbReference type="Gene3D" id="3.40.190.120">
    <property type="entry name" value="Osmoprotection protein (prox), domain 2"/>
    <property type="match status" value="1"/>
</dbReference>
<dbReference type="Gene3D" id="3.40.190.10">
    <property type="entry name" value="Periplasmic binding protein-like II"/>
    <property type="match status" value="1"/>
</dbReference>
<reference evidence="3" key="1">
    <citation type="submission" date="2020-12" db="EMBL/GenBank/DDBJ databases">
        <title>Genomic characterization of non-nitrogen-fixing Frankia strains.</title>
        <authorList>
            <person name="Carlos-Shanley C."/>
            <person name="Guerra T."/>
            <person name="Hahn D."/>
        </authorList>
    </citation>
    <scope>NUCLEOTIDE SEQUENCE</scope>
    <source>
        <strain evidence="3">CN6</strain>
    </source>
</reference>
<dbReference type="SUPFAM" id="SSF53850">
    <property type="entry name" value="Periplasmic binding protein-like II"/>
    <property type="match status" value="1"/>
</dbReference>
<name>A0A937RCX0_9ACTN</name>
<dbReference type="EMBL" id="JAEACQ010000172">
    <property type="protein sequence ID" value="MBL7628130.1"/>
    <property type="molecule type" value="Genomic_DNA"/>
</dbReference>
<dbReference type="Pfam" id="PF04069">
    <property type="entry name" value="OpuAC"/>
    <property type="match status" value="1"/>
</dbReference>
<organism evidence="3 4">
    <name type="scientific">Frankia nepalensis</name>
    <dbReference type="NCBI Taxonomy" id="1836974"/>
    <lineage>
        <taxon>Bacteria</taxon>
        <taxon>Bacillati</taxon>
        <taxon>Actinomycetota</taxon>
        <taxon>Actinomycetes</taxon>
        <taxon>Frankiales</taxon>
        <taxon>Frankiaceae</taxon>
        <taxon>Frankia</taxon>
    </lineage>
</organism>